<dbReference type="InterPro" id="IPR019612">
    <property type="entry name" value="Minor_capsid_put"/>
</dbReference>
<reference evidence="1 2" key="1">
    <citation type="submission" date="2015-09" db="EMBL/GenBank/DDBJ databases">
        <authorList>
            <consortium name="Pathogen Informatics"/>
        </authorList>
    </citation>
    <scope>NUCLEOTIDE SEQUENCE [LARGE SCALE GENOMIC DNA]</scope>
    <source>
        <strain evidence="1 2">2789STDY5834876</strain>
    </source>
</reference>
<dbReference type="EMBL" id="CYZU01000009">
    <property type="protein sequence ID" value="CUO11472.1"/>
    <property type="molecule type" value="Genomic_DNA"/>
</dbReference>
<accession>A0A174CDG2</accession>
<dbReference type="Proteomes" id="UP000095544">
    <property type="component" value="Unassembled WGS sequence"/>
</dbReference>
<evidence type="ECO:0000313" key="2">
    <source>
        <dbReference type="Proteomes" id="UP000095544"/>
    </source>
</evidence>
<dbReference type="Pfam" id="PF10665">
    <property type="entry name" value="Minor_capsid_1"/>
    <property type="match status" value="1"/>
</dbReference>
<protein>
    <submittedName>
        <fullName evidence="1">Minor capsid protein</fullName>
    </submittedName>
</protein>
<dbReference type="OrthoDB" id="2054634at2"/>
<dbReference type="RefSeq" id="WP_050639589.1">
    <property type="nucleotide sequence ID" value="NZ_CABKUE010000007.1"/>
</dbReference>
<sequence length="113" mass="13208">MRPIPKRLLIHTALYAREDSAGRWAEAAISNQQDLQFVRIEPSEEMVRDKNNAEIQSAATLFYDCKNSLPKDIKFAVDDVIFFNGQKLKIRSVEAMYDEKRLHHYEIELMKHA</sequence>
<dbReference type="STRING" id="39482.ERS852491_01321"/>
<proteinExistence type="predicted"/>
<organism evidence="1 2">
    <name type="scientific">Faecalicatena contorta</name>
    <dbReference type="NCBI Taxonomy" id="39482"/>
    <lineage>
        <taxon>Bacteria</taxon>
        <taxon>Bacillati</taxon>
        <taxon>Bacillota</taxon>
        <taxon>Clostridia</taxon>
        <taxon>Lachnospirales</taxon>
        <taxon>Lachnospiraceae</taxon>
        <taxon>Faecalicatena</taxon>
    </lineage>
</organism>
<dbReference type="AlphaFoldDB" id="A0A174CDG2"/>
<name>A0A174CDG2_9FIRM</name>
<evidence type="ECO:0000313" key="1">
    <source>
        <dbReference type="EMBL" id="CUO11472.1"/>
    </source>
</evidence>
<gene>
    <name evidence="1" type="ORF">ERS852491_01321</name>
</gene>